<evidence type="ECO:0000313" key="2">
    <source>
        <dbReference type="EMBL" id="SHJ48818.1"/>
    </source>
</evidence>
<feature type="transmembrane region" description="Helical" evidence="1">
    <location>
        <begin position="205"/>
        <end position="226"/>
    </location>
</feature>
<keyword evidence="1" id="KW-0812">Transmembrane</keyword>
<evidence type="ECO:0008006" key="4">
    <source>
        <dbReference type="Google" id="ProtNLM"/>
    </source>
</evidence>
<accession>A0A1M6JQ57</accession>
<reference evidence="2 3" key="1">
    <citation type="submission" date="2016-11" db="EMBL/GenBank/DDBJ databases">
        <authorList>
            <person name="Jaros S."/>
            <person name="Januszkiewicz K."/>
            <person name="Wedrychowicz H."/>
        </authorList>
    </citation>
    <scope>NUCLEOTIDE SEQUENCE [LARGE SCALE GENOMIC DNA]</scope>
    <source>
        <strain evidence="2 3">DSM 14809</strain>
    </source>
</reference>
<keyword evidence="3" id="KW-1185">Reference proteome</keyword>
<name>A0A1M6JQ57_PSEXY</name>
<feature type="transmembrane region" description="Helical" evidence="1">
    <location>
        <begin position="35"/>
        <end position="52"/>
    </location>
</feature>
<dbReference type="Proteomes" id="UP000184185">
    <property type="component" value="Unassembled WGS sequence"/>
</dbReference>
<keyword evidence="1" id="KW-1133">Transmembrane helix</keyword>
<dbReference type="EMBL" id="FQYQ01000025">
    <property type="protein sequence ID" value="SHJ48818.1"/>
    <property type="molecule type" value="Genomic_DNA"/>
</dbReference>
<organism evidence="2 3">
    <name type="scientific">Pseudobutyrivibrio xylanivorans DSM 14809</name>
    <dbReference type="NCBI Taxonomy" id="1123012"/>
    <lineage>
        <taxon>Bacteria</taxon>
        <taxon>Bacillati</taxon>
        <taxon>Bacillota</taxon>
        <taxon>Clostridia</taxon>
        <taxon>Lachnospirales</taxon>
        <taxon>Lachnospiraceae</taxon>
        <taxon>Pseudobutyrivibrio</taxon>
    </lineage>
</organism>
<dbReference type="AlphaFoldDB" id="A0A1M6JQ57"/>
<gene>
    <name evidence="2" type="ORF">SAMN02745725_02660</name>
</gene>
<evidence type="ECO:0000313" key="3">
    <source>
        <dbReference type="Proteomes" id="UP000184185"/>
    </source>
</evidence>
<feature type="transmembrane region" description="Helical" evidence="1">
    <location>
        <begin position="298"/>
        <end position="316"/>
    </location>
</feature>
<evidence type="ECO:0000256" key="1">
    <source>
        <dbReference type="SAM" id="Phobius"/>
    </source>
</evidence>
<keyword evidence="1" id="KW-0472">Membrane</keyword>
<feature type="transmembrane region" description="Helical" evidence="1">
    <location>
        <begin position="84"/>
        <end position="103"/>
    </location>
</feature>
<feature type="transmembrane region" description="Helical" evidence="1">
    <location>
        <begin position="175"/>
        <end position="193"/>
    </location>
</feature>
<proteinExistence type="predicted"/>
<feature type="transmembrane region" description="Helical" evidence="1">
    <location>
        <begin position="124"/>
        <end position="145"/>
    </location>
</feature>
<feature type="transmembrane region" description="Helical" evidence="1">
    <location>
        <begin position="270"/>
        <end position="286"/>
    </location>
</feature>
<sequence length="348" mass="40064">MNWIRNNDKLAKIIFILACAFLAFYGLYYNSLSTVWLMVVTIPFILYQSIYVGHLRFDINFCFLMETFFVKAMLDQHIGKQDIVPTTMAIPMLMYLFGKLLVAKRDYNFIGKKKRQKDYSRVKVLAVTSALTIGITVLGLLNFILTRKSPIAVLGYYNVAFTGNTFYTDKLAFCFNYIFAGCFAVAGLIWFVYRISEKNETVVKARPYVMLGVSAAVAIGFAVKYIRTERFAALKEGIHLIITKHWGNFGLDLTHNNSTSNMWLDYGRDYGILVFVTLFIFFILTIKDAVKLAANKKVDIFLKSLLLFMFIGTNVYYFVDSFAYQFPYYWYLGLVICGLISEVADWEQ</sequence>
<protein>
    <recommendedName>
        <fullName evidence="4">Oligosaccharide repeat unit polymerase</fullName>
    </recommendedName>
</protein>